<comment type="caution">
    <text evidence="1">The sequence shown here is derived from an EMBL/GenBank/DDBJ whole genome shotgun (WGS) entry which is preliminary data.</text>
</comment>
<reference evidence="1 2" key="1">
    <citation type="journal article" date="2024" name="Nat. Commun.">
        <title>Phylogenomics reveals the evolutionary origins of lichenization in chlorophyte algae.</title>
        <authorList>
            <person name="Puginier C."/>
            <person name="Libourel C."/>
            <person name="Otte J."/>
            <person name="Skaloud P."/>
            <person name="Haon M."/>
            <person name="Grisel S."/>
            <person name="Petersen M."/>
            <person name="Berrin J.G."/>
            <person name="Delaux P.M."/>
            <person name="Dal Grande F."/>
            <person name="Keller J."/>
        </authorList>
    </citation>
    <scope>NUCLEOTIDE SEQUENCE [LARGE SCALE GENOMIC DNA]</scope>
    <source>
        <strain evidence="1 2">SAG 2145</strain>
    </source>
</reference>
<evidence type="ECO:0000313" key="1">
    <source>
        <dbReference type="EMBL" id="KAK9818948.1"/>
    </source>
</evidence>
<dbReference type="PANTHER" id="PTHR46586:SF3">
    <property type="entry name" value="ANKYRIN REPEAT-CONTAINING PROTEIN"/>
    <property type="match status" value="1"/>
</dbReference>
<evidence type="ECO:0008006" key="3">
    <source>
        <dbReference type="Google" id="ProtNLM"/>
    </source>
</evidence>
<evidence type="ECO:0000313" key="2">
    <source>
        <dbReference type="Proteomes" id="UP001438707"/>
    </source>
</evidence>
<name>A0AAW1QCJ2_9CHLO</name>
<gene>
    <name evidence="1" type="ORF">WJX74_006169</name>
</gene>
<dbReference type="EMBL" id="JALJOS010000052">
    <property type="protein sequence ID" value="KAK9818948.1"/>
    <property type="molecule type" value="Genomic_DNA"/>
</dbReference>
<accession>A0AAW1QCJ2</accession>
<dbReference type="SUPFAM" id="SSF140860">
    <property type="entry name" value="Pseudo ankyrin repeat-like"/>
    <property type="match status" value="1"/>
</dbReference>
<dbReference type="AlphaFoldDB" id="A0AAW1QCJ2"/>
<organism evidence="1 2">
    <name type="scientific">Apatococcus lobatus</name>
    <dbReference type="NCBI Taxonomy" id="904363"/>
    <lineage>
        <taxon>Eukaryota</taxon>
        <taxon>Viridiplantae</taxon>
        <taxon>Chlorophyta</taxon>
        <taxon>core chlorophytes</taxon>
        <taxon>Trebouxiophyceae</taxon>
        <taxon>Chlorellales</taxon>
        <taxon>Chlorellaceae</taxon>
        <taxon>Apatococcus</taxon>
    </lineage>
</organism>
<sequence length="246" mass="26856">MILDLPEGSQGLSWIVGQGPSQLLLIPGLTAASIAAAAAGDTDAINYLRFAAQHFAVLGSTQNMTALDLVCIEACSLGDNDELTDFLQQPERQHLKEICQARMIYTSRLLDEAVAEGRLDSLKWLQALCQRFPSDDTELMEAAAQHGHLSILQYLRSGLNPAAWDDDVADSAIPHTDCLLWLLSQEPPCPFPPDLVERIAANGMLTTLMTLRPTLPPEPFLQQRRYHSGTLADASVAASARCQVHR</sequence>
<proteinExistence type="predicted"/>
<dbReference type="Proteomes" id="UP001438707">
    <property type="component" value="Unassembled WGS sequence"/>
</dbReference>
<keyword evidence="2" id="KW-1185">Reference proteome</keyword>
<dbReference type="InterPro" id="IPR052050">
    <property type="entry name" value="SecEffector_AnkRepeat"/>
</dbReference>
<dbReference type="PANTHER" id="PTHR46586">
    <property type="entry name" value="ANKYRIN REPEAT-CONTAINING PROTEIN"/>
    <property type="match status" value="1"/>
</dbReference>
<protein>
    <recommendedName>
        <fullName evidence="3">Ankyrin repeat protein</fullName>
    </recommendedName>
</protein>